<organism evidence="4 5">
    <name type="scientific">Polysphondylium violaceum</name>
    <dbReference type="NCBI Taxonomy" id="133409"/>
    <lineage>
        <taxon>Eukaryota</taxon>
        <taxon>Amoebozoa</taxon>
        <taxon>Evosea</taxon>
        <taxon>Eumycetozoa</taxon>
        <taxon>Dictyostelia</taxon>
        <taxon>Dictyosteliales</taxon>
        <taxon>Dictyosteliaceae</taxon>
        <taxon>Polysphondylium</taxon>
    </lineage>
</organism>
<feature type="compositionally biased region" description="Basic residues" evidence="2">
    <location>
        <begin position="92"/>
        <end position="106"/>
    </location>
</feature>
<name>A0A8J4US52_9MYCE</name>
<comment type="caution">
    <text evidence="4">The sequence shown here is derived from an EMBL/GenBank/DDBJ whole genome shotgun (WGS) entry which is preliminary data.</text>
</comment>
<dbReference type="Pfam" id="PF23230">
    <property type="entry name" value="zf-C2H2_13"/>
    <property type="match status" value="1"/>
</dbReference>
<feature type="compositionally biased region" description="Low complexity" evidence="2">
    <location>
        <begin position="1"/>
        <end position="16"/>
    </location>
</feature>
<feature type="domain" description="C2H2-type" evidence="3">
    <location>
        <begin position="358"/>
        <end position="387"/>
    </location>
</feature>
<dbReference type="InterPro" id="IPR044288">
    <property type="entry name" value="ZNF598/HEL2"/>
</dbReference>
<dbReference type="PANTHER" id="PTHR22938:SF0">
    <property type="entry name" value="E3 UBIQUITIN-PROTEIN LIGASE ZNF598"/>
    <property type="match status" value="1"/>
</dbReference>
<feature type="coiled-coil region" evidence="1">
    <location>
        <begin position="471"/>
        <end position="498"/>
    </location>
</feature>
<dbReference type="Pfam" id="PF23202">
    <property type="entry name" value="PAH_ZNF598"/>
    <property type="match status" value="1"/>
</dbReference>
<feature type="compositionally biased region" description="Basic and acidic residues" evidence="2">
    <location>
        <begin position="752"/>
        <end position="761"/>
    </location>
</feature>
<feature type="compositionally biased region" description="Low complexity" evidence="2">
    <location>
        <begin position="412"/>
        <end position="453"/>
    </location>
</feature>
<evidence type="ECO:0000256" key="1">
    <source>
        <dbReference type="SAM" id="Coils"/>
    </source>
</evidence>
<dbReference type="Pfam" id="PF25447">
    <property type="entry name" value="RING_ZNF598"/>
    <property type="match status" value="1"/>
</dbReference>
<feature type="compositionally biased region" description="Low complexity" evidence="2">
    <location>
        <begin position="584"/>
        <end position="596"/>
    </location>
</feature>
<evidence type="ECO:0000313" key="5">
    <source>
        <dbReference type="Proteomes" id="UP000695562"/>
    </source>
</evidence>
<feature type="compositionally biased region" description="Gly residues" evidence="2">
    <location>
        <begin position="574"/>
        <end position="583"/>
    </location>
</feature>
<evidence type="ECO:0000259" key="3">
    <source>
        <dbReference type="SMART" id="SM00355"/>
    </source>
</evidence>
<dbReference type="GO" id="GO:0072344">
    <property type="term" value="P:rescue of stalled ribosome"/>
    <property type="evidence" value="ECO:0007669"/>
    <property type="project" value="InterPro"/>
</dbReference>
<dbReference type="SMART" id="SM00355">
    <property type="entry name" value="ZnF_C2H2"/>
    <property type="match status" value="4"/>
</dbReference>
<dbReference type="Proteomes" id="UP000695562">
    <property type="component" value="Unassembled WGS sequence"/>
</dbReference>
<feature type="region of interest" description="Disordered" evidence="2">
    <location>
        <begin position="1"/>
        <end position="116"/>
    </location>
</feature>
<dbReference type="InterPro" id="IPR056437">
    <property type="entry name" value="Znf-C2H2_ZNF598/HEL2"/>
</dbReference>
<feature type="region of interest" description="Disordered" evidence="2">
    <location>
        <begin position="569"/>
        <end position="774"/>
    </location>
</feature>
<dbReference type="GO" id="GO:0016567">
    <property type="term" value="P:protein ubiquitination"/>
    <property type="evidence" value="ECO:0007669"/>
    <property type="project" value="TreeGrafter"/>
</dbReference>
<feature type="compositionally biased region" description="Low complexity" evidence="2">
    <location>
        <begin position="637"/>
        <end position="668"/>
    </location>
</feature>
<gene>
    <name evidence="4" type="ORF">CYY_005503</name>
</gene>
<keyword evidence="1" id="KW-0175">Coiled coil</keyword>
<dbReference type="AlphaFoldDB" id="A0A8J4US52"/>
<keyword evidence="5" id="KW-1185">Reference proteome</keyword>
<evidence type="ECO:0000256" key="2">
    <source>
        <dbReference type="SAM" id="MobiDB-lite"/>
    </source>
</evidence>
<dbReference type="InterPro" id="IPR057634">
    <property type="entry name" value="PAH_ZNF598/HEL2"/>
</dbReference>
<feature type="compositionally biased region" description="Polar residues" evidence="2">
    <location>
        <begin position="454"/>
        <end position="465"/>
    </location>
</feature>
<feature type="compositionally biased region" description="Basic residues" evidence="2">
    <location>
        <begin position="762"/>
        <end position="774"/>
    </location>
</feature>
<feature type="domain" description="C2H2-type" evidence="3">
    <location>
        <begin position="328"/>
        <end position="357"/>
    </location>
</feature>
<dbReference type="EMBL" id="AJWJ01000221">
    <property type="protein sequence ID" value="KAF2073186.1"/>
    <property type="molecule type" value="Genomic_DNA"/>
</dbReference>
<dbReference type="GO" id="GO:0043022">
    <property type="term" value="F:ribosome binding"/>
    <property type="evidence" value="ECO:0007669"/>
    <property type="project" value="TreeGrafter"/>
</dbReference>
<protein>
    <recommendedName>
        <fullName evidence="3">C2H2-type domain-containing protein</fullName>
    </recommendedName>
</protein>
<dbReference type="GO" id="GO:0061630">
    <property type="term" value="F:ubiquitin protein ligase activity"/>
    <property type="evidence" value="ECO:0007669"/>
    <property type="project" value="InterPro"/>
</dbReference>
<accession>A0A8J4US52</accession>
<evidence type="ECO:0000313" key="4">
    <source>
        <dbReference type="EMBL" id="KAF2073186.1"/>
    </source>
</evidence>
<feature type="region of interest" description="Disordered" evidence="2">
    <location>
        <begin position="412"/>
        <end position="468"/>
    </location>
</feature>
<sequence>MSTTSTTSTTTTTTASPQPPPPPASAKKSAPRPRQPKKENNKDNQQENKDRPRQNGGSAAAKQEKKPKTNNKVNGTTATTTTTTSTTATSNNKHHNHGHHHHHHKKDDKQKQQQPALPVKDKSLVSMLQLNRFITTPPNDQICIICCDPIVFYGKGTCDHTEVCAFCVMRQRELYKDLKCCICKIESTDIIITQDREKKYNTFNLEELIYNKKLRSYNTNKELEESLPVLWRNQCQVCDLELDTFRKLEIHLKSEHNLLYCGICLADRRVFLAEQNLYDPKQLPIHLVEWDGGEQSKKGKRGHPACKFCNIYYYGGDQLYEHLSKNHFTCFICERNGILYQYFNDYAKLRHHFHDEHFPCMHPDCLEQKYIVYADEITLRSHEISSHLDMSRMSKGQKRNVSQIGNLINFGQPSSSSFSQQQQQQQQQPVNHFRNNNNNNNSNSNGSSSSRSSTLASAPAPQTFNPDFIKEKEKEINQNELEERNKKLVQQIQSILNNDKKYASFKTMSVDFKHGKIEANVYYTKFISLFGKEKSEEVFDELIALLPDPTKREELSQIHNYMKHVEEQYPSLSSGGGSVGGGSVTSTRSNRKSNTSGGANIWATGSAHSLHQVKKRPTNETMYAPPPTTYRFESQPTTTTTTTTSSSSSSMAGRLNYNNTTRYQQQQRALADDSDSDEESYPTLPRQQQQFSKIQVVDKPSYQSVSSSSSSTSSFSTSVNRNSAKKPETEDFPSLPGMENYVPKPKLTQPKSEQKSEEFIKKGGKKKQVLLRFG</sequence>
<dbReference type="PANTHER" id="PTHR22938">
    <property type="entry name" value="ZINC FINGER PROTEIN 598"/>
    <property type="match status" value="1"/>
</dbReference>
<reference evidence="4" key="1">
    <citation type="submission" date="2020-01" db="EMBL/GenBank/DDBJ databases">
        <title>Development of genomics and gene disruption for Polysphondylium violaceum indicates a role for the polyketide synthase stlB in stalk morphogenesis.</title>
        <authorList>
            <person name="Narita B."/>
            <person name="Kawabe Y."/>
            <person name="Kin K."/>
            <person name="Saito T."/>
            <person name="Gibbs R."/>
            <person name="Kuspa A."/>
            <person name="Muzny D."/>
            <person name="Queller D."/>
            <person name="Richards S."/>
            <person name="Strassman J."/>
            <person name="Sucgang R."/>
            <person name="Worley K."/>
            <person name="Schaap P."/>
        </authorList>
    </citation>
    <scope>NUCLEOTIDE SEQUENCE</scope>
    <source>
        <strain evidence="4">QSvi11</strain>
    </source>
</reference>
<feature type="compositionally biased region" description="Basic and acidic residues" evidence="2">
    <location>
        <begin position="36"/>
        <end position="53"/>
    </location>
</feature>
<feature type="domain" description="C2H2-type" evidence="3">
    <location>
        <begin position="304"/>
        <end position="327"/>
    </location>
</feature>
<feature type="compositionally biased region" description="Low complexity" evidence="2">
    <location>
        <begin position="76"/>
        <end position="91"/>
    </location>
</feature>
<dbReference type="OrthoDB" id="19348at2759"/>
<feature type="compositionally biased region" description="Low complexity" evidence="2">
    <location>
        <begin position="704"/>
        <end position="719"/>
    </location>
</feature>
<dbReference type="InterPro" id="IPR013087">
    <property type="entry name" value="Znf_C2H2_type"/>
</dbReference>
<feature type="domain" description="C2H2-type" evidence="3">
    <location>
        <begin position="233"/>
        <end position="256"/>
    </location>
</feature>
<proteinExistence type="predicted"/>